<name>A0A382YB23_9ZZZZ</name>
<reference evidence="1" key="1">
    <citation type="submission" date="2018-05" db="EMBL/GenBank/DDBJ databases">
        <authorList>
            <person name="Lanie J.A."/>
            <person name="Ng W.-L."/>
            <person name="Kazmierczak K.M."/>
            <person name="Andrzejewski T.M."/>
            <person name="Davidsen T.M."/>
            <person name="Wayne K.J."/>
            <person name="Tettelin H."/>
            <person name="Glass J.I."/>
            <person name="Rusch D."/>
            <person name="Podicherti R."/>
            <person name="Tsui H.-C.T."/>
            <person name="Winkler M.E."/>
        </authorList>
    </citation>
    <scope>NUCLEOTIDE SEQUENCE</scope>
</reference>
<sequence>GDCGRYNCADAKIWEYPVSATATDRLGGDLARVL</sequence>
<gene>
    <name evidence="1" type="ORF">METZ01_LOCUS433356</name>
</gene>
<accession>A0A382YB23</accession>
<feature type="non-terminal residue" evidence="1">
    <location>
        <position position="34"/>
    </location>
</feature>
<dbReference type="AlphaFoldDB" id="A0A382YB23"/>
<proteinExistence type="predicted"/>
<evidence type="ECO:0000313" key="1">
    <source>
        <dbReference type="EMBL" id="SVD80502.1"/>
    </source>
</evidence>
<organism evidence="1">
    <name type="scientific">marine metagenome</name>
    <dbReference type="NCBI Taxonomy" id="408172"/>
    <lineage>
        <taxon>unclassified sequences</taxon>
        <taxon>metagenomes</taxon>
        <taxon>ecological metagenomes</taxon>
    </lineage>
</organism>
<feature type="non-terminal residue" evidence="1">
    <location>
        <position position="1"/>
    </location>
</feature>
<protein>
    <submittedName>
        <fullName evidence="1">Uncharacterized protein</fullName>
    </submittedName>
</protein>
<dbReference type="EMBL" id="UINC01174399">
    <property type="protein sequence ID" value="SVD80502.1"/>
    <property type="molecule type" value="Genomic_DNA"/>
</dbReference>